<dbReference type="Pfam" id="PF00126">
    <property type="entry name" value="HTH_1"/>
    <property type="match status" value="1"/>
</dbReference>
<name>A0A368XEL6_9BURK</name>
<dbReference type="InterPro" id="IPR005119">
    <property type="entry name" value="LysR_subst-bd"/>
</dbReference>
<dbReference type="InterPro" id="IPR036388">
    <property type="entry name" value="WH-like_DNA-bd_sf"/>
</dbReference>
<dbReference type="PROSITE" id="PS50931">
    <property type="entry name" value="HTH_LYSR"/>
    <property type="match status" value="1"/>
</dbReference>
<keyword evidence="4" id="KW-0804">Transcription</keyword>
<organism evidence="7 8">
    <name type="scientific">Pseudorhodoferax soli</name>
    <dbReference type="NCBI Taxonomy" id="545864"/>
    <lineage>
        <taxon>Bacteria</taxon>
        <taxon>Pseudomonadati</taxon>
        <taxon>Pseudomonadota</taxon>
        <taxon>Betaproteobacteria</taxon>
        <taxon>Burkholderiales</taxon>
        <taxon>Comamonadaceae</taxon>
    </lineage>
</organism>
<evidence type="ECO:0000256" key="4">
    <source>
        <dbReference type="ARBA" id="ARBA00023163"/>
    </source>
</evidence>
<evidence type="ECO:0000313" key="8">
    <source>
        <dbReference type="Proteomes" id="UP000252884"/>
    </source>
</evidence>
<dbReference type="InterPro" id="IPR000847">
    <property type="entry name" value="LysR_HTH_N"/>
</dbReference>
<protein>
    <submittedName>
        <fullName evidence="7">DNA-binding transcriptional LysR family regulator</fullName>
    </submittedName>
</protein>
<evidence type="ECO:0000259" key="6">
    <source>
        <dbReference type="PROSITE" id="PS50931"/>
    </source>
</evidence>
<feature type="region of interest" description="Disordered" evidence="5">
    <location>
        <begin position="298"/>
        <end position="349"/>
    </location>
</feature>
<dbReference type="Gene3D" id="3.40.190.290">
    <property type="match status" value="1"/>
</dbReference>
<dbReference type="GO" id="GO:0005829">
    <property type="term" value="C:cytosol"/>
    <property type="evidence" value="ECO:0007669"/>
    <property type="project" value="TreeGrafter"/>
</dbReference>
<dbReference type="EMBL" id="QPJK01000012">
    <property type="protein sequence ID" value="RCW65656.1"/>
    <property type="molecule type" value="Genomic_DNA"/>
</dbReference>
<dbReference type="Gene3D" id="1.10.10.10">
    <property type="entry name" value="Winged helix-like DNA-binding domain superfamily/Winged helix DNA-binding domain"/>
    <property type="match status" value="1"/>
</dbReference>
<dbReference type="SUPFAM" id="SSF53850">
    <property type="entry name" value="Periplasmic binding protein-like II"/>
    <property type="match status" value="1"/>
</dbReference>
<dbReference type="InterPro" id="IPR036390">
    <property type="entry name" value="WH_DNA-bd_sf"/>
</dbReference>
<evidence type="ECO:0000313" key="7">
    <source>
        <dbReference type="EMBL" id="RCW65656.1"/>
    </source>
</evidence>
<evidence type="ECO:0000256" key="1">
    <source>
        <dbReference type="ARBA" id="ARBA00009437"/>
    </source>
</evidence>
<dbReference type="Proteomes" id="UP000252884">
    <property type="component" value="Unassembled WGS sequence"/>
</dbReference>
<dbReference type="SUPFAM" id="SSF46785">
    <property type="entry name" value="Winged helix' DNA-binding domain"/>
    <property type="match status" value="1"/>
</dbReference>
<dbReference type="Pfam" id="PF03466">
    <property type="entry name" value="LysR_substrate"/>
    <property type="match status" value="1"/>
</dbReference>
<accession>A0A368XEL6</accession>
<proteinExistence type="inferred from homology"/>
<dbReference type="PANTHER" id="PTHR30419:SF2">
    <property type="entry name" value="LYSR FAMILY TRANSCRIPTIONAL REGULATOR"/>
    <property type="match status" value="1"/>
</dbReference>
<dbReference type="GO" id="GO:0003677">
    <property type="term" value="F:DNA binding"/>
    <property type="evidence" value="ECO:0007669"/>
    <property type="project" value="UniProtKB-KW"/>
</dbReference>
<gene>
    <name evidence="7" type="ORF">DES41_112107</name>
</gene>
<comment type="caution">
    <text evidence="7">The sequence shown here is derived from an EMBL/GenBank/DDBJ whole genome shotgun (WGS) entry which is preliminary data.</text>
</comment>
<reference evidence="7 8" key="1">
    <citation type="submission" date="2018-07" db="EMBL/GenBank/DDBJ databases">
        <title>Genomic Encyclopedia of Type Strains, Phase IV (KMG-IV): sequencing the most valuable type-strain genomes for metagenomic binning, comparative biology and taxonomic classification.</title>
        <authorList>
            <person name="Goeker M."/>
        </authorList>
    </citation>
    <scope>NUCLEOTIDE SEQUENCE [LARGE SCALE GENOMIC DNA]</scope>
    <source>
        <strain evidence="7 8">DSM 21634</strain>
    </source>
</reference>
<keyword evidence="2" id="KW-0805">Transcription regulation</keyword>
<dbReference type="PANTHER" id="PTHR30419">
    <property type="entry name" value="HTH-TYPE TRANSCRIPTIONAL REGULATOR YBHD"/>
    <property type="match status" value="1"/>
</dbReference>
<comment type="similarity">
    <text evidence="1">Belongs to the LysR transcriptional regulatory family.</text>
</comment>
<evidence type="ECO:0000256" key="3">
    <source>
        <dbReference type="ARBA" id="ARBA00023125"/>
    </source>
</evidence>
<dbReference type="GO" id="GO:0003700">
    <property type="term" value="F:DNA-binding transcription factor activity"/>
    <property type="evidence" value="ECO:0007669"/>
    <property type="project" value="InterPro"/>
</dbReference>
<feature type="compositionally biased region" description="Low complexity" evidence="5">
    <location>
        <begin position="306"/>
        <end position="324"/>
    </location>
</feature>
<evidence type="ECO:0000256" key="2">
    <source>
        <dbReference type="ARBA" id="ARBA00023015"/>
    </source>
</evidence>
<keyword evidence="8" id="KW-1185">Reference proteome</keyword>
<dbReference type="AlphaFoldDB" id="A0A368XEL6"/>
<keyword evidence="3 7" id="KW-0238">DNA-binding</keyword>
<dbReference type="InterPro" id="IPR050950">
    <property type="entry name" value="HTH-type_LysR_regulators"/>
</dbReference>
<feature type="domain" description="HTH lysR-type" evidence="6">
    <location>
        <begin position="4"/>
        <end position="61"/>
    </location>
</feature>
<evidence type="ECO:0000256" key="5">
    <source>
        <dbReference type="SAM" id="MobiDB-lite"/>
    </source>
</evidence>
<sequence length="349" mass="37638">MHPFDPTSLRLFVAVCEERNIALAAQREAIVPSAVSKRIAQMEAQAGTPLLTRGRRGVAITPAGETLWRYAREALQLLERMQAELTAYAEGVQGQVRVFASMSALAQFLPADVGRFARDYAQVRVSMEEREIWDVVRGVEEGRADIGVCWDAVDLGRLQCFDYRRDRLAVVLPAGHPLAGRKSLRFADTLDHEHVDILGRSIMKTTQQRQAAIAGKPLRTRLQVATVDAACRIVAAQLALAIVPREEARLFEQPLGLSVVPLADDWAERRFVLAVRDAAALAPAARLLLDSLRAGAAAATPPPPLTAGSAKAAAAAPQASAAKARGPRGVPTATEPPPAAARRRAPRRA</sequence>